<dbReference type="Pfam" id="PF08276">
    <property type="entry name" value="PAN_2"/>
    <property type="match status" value="1"/>
</dbReference>
<dbReference type="Gene3D" id="2.90.10.10">
    <property type="entry name" value="Bulb-type lectin domain"/>
    <property type="match status" value="2"/>
</dbReference>
<dbReference type="GO" id="GO:0051707">
    <property type="term" value="P:response to other organism"/>
    <property type="evidence" value="ECO:0007669"/>
    <property type="project" value="UniProtKB-ARBA"/>
</dbReference>
<dbReference type="InterPro" id="IPR000858">
    <property type="entry name" value="S_locus_glycoprot_dom"/>
</dbReference>
<evidence type="ECO:0000313" key="7">
    <source>
        <dbReference type="Proteomes" id="UP001085076"/>
    </source>
</evidence>
<dbReference type="SMART" id="SM00473">
    <property type="entry name" value="PAN_AP"/>
    <property type="match status" value="1"/>
</dbReference>
<dbReference type="PROSITE" id="PS50927">
    <property type="entry name" value="BULB_LECTIN"/>
    <property type="match status" value="2"/>
</dbReference>
<feature type="domain" description="Apple" evidence="5">
    <location>
        <begin position="327"/>
        <end position="407"/>
    </location>
</feature>
<dbReference type="GO" id="GO:0048544">
    <property type="term" value="P:recognition of pollen"/>
    <property type="evidence" value="ECO:0007669"/>
    <property type="project" value="InterPro"/>
</dbReference>
<name>A0A9D5D194_9LILI</name>
<feature type="chain" id="PRO_5039468124" evidence="3">
    <location>
        <begin position="17"/>
        <end position="561"/>
    </location>
</feature>
<keyword evidence="7" id="KW-1185">Reference proteome</keyword>
<dbReference type="PANTHER" id="PTHR32444:SF183">
    <property type="entry name" value="APPLE DOMAIN-CONTAINING PROTEIN"/>
    <property type="match status" value="1"/>
</dbReference>
<dbReference type="InterPro" id="IPR003609">
    <property type="entry name" value="Pan_app"/>
</dbReference>
<evidence type="ECO:0000313" key="6">
    <source>
        <dbReference type="EMBL" id="KAJ0983601.1"/>
    </source>
</evidence>
<sequence length="561" mass="62122">MLIVVSLLALICASISTDILSSNQSLHDGQTLVSTGGTFALGFFSPGGSKKRYVGIWYNKLQVQTVVWVANRRSPLSDTNGTLELSGHGTLTINSMSFLPMPSMNLTNPLAQLLDNGNLVVRESNSREFVWQSFDYPTDTLLPGMKLGWDLRIGLNRNLTSWQSEEDPSPGSYIFSMDLQGPGPQLTLWFGSAKKWVSGPLFDVSGFTNTPELSTLNGFTTWYKISRDEVYYMFGTGNPKRLSRWTANQFGKVERLLWNESISMWNLVLNLPKNQCDEYSPCGPYGLCDLNGSPICSCLQGFRPKSQLEWDQRDYSSGCVRLTALDCKNSTDGFLNVTYTSLPDTGLATIHNTISFDECRLKCLMNCSCTGYARADVYGRGCIIWVSELIGVGTVSYGGRDVYVRLASADLGAEKKHEKIKRGTIMQMLIVVSLLALISGSISTDILNPNQSLRDGQTLVSAGRTFALEFFSPCGSKKRYVGIWYNKLQVQTVVWVANRRSPLSDTNGTLELRCSGTLTINSMSFLPMPSLMNLTNPLAQLLDNGNLVVVRIQQRNEVRLA</sequence>
<keyword evidence="1 3" id="KW-0732">Signal</keyword>
<dbReference type="Pfam" id="PF00954">
    <property type="entry name" value="S_locus_glycop"/>
    <property type="match status" value="1"/>
</dbReference>
<dbReference type="Proteomes" id="UP001085076">
    <property type="component" value="Miscellaneous, Linkage group lg02"/>
</dbReference>
<dbReference type="OrthoDB" id="785331at2759"/>
<dbReference type="SMART" id="SM00108">
    <property type="entry name" value="B_lectin"/>
    <property type="match status" value="2"/>
</dbReference>
<organism evidence="6 7">
    <name type="scientific">Dioscorea zingiberensis</name>
    <dbReference type="NCBI Taxonomy" id="325984"/>
    <lineage>
        <taxon>Eukaryota</taxon>
        <taxon>Viridiplantae</taxon>
        <taxon>Streptophyta</taxon>
        <taxon>Embryophyta</taxon>
        <taxon>Tracheophyta</taxon>
        <taxon>Spermatophyta</taxon>
        <taxon>Magnoliopsida</taxon>
        <taxon>Liliopsida</taxon>
        <taxon>Dioscoreales</taxon>
        <taxon>Dioscoreaceae</taxon>
        <taxon>Dioscorea</taxon>
    </lineage>
</organism>
<evidence type="ECO:0000259" key="4">
    <source>
        <dbReference type="PROSITE" id="PS50927"/>
    </source>
</evidence>
<evidence type="ECO:0000256" key="2">
    <source>
        <dbReference type="ARBA" id="ARBA00023157"/>
    </source>
</evidence>
<evidence type="ECO:0000259" key="5">
    <source>
        <dbReference type="PROSITE" id="PS50948"/>
    </source>
</evidence>
<dbReference type="InterPro" id="IPR036426">
    <property type="entry name" value="Bulb-type_lectin_dom_sf"/>
</dbReference>
<dbReference type="PROSITE" id="PS50948">
    <property type="entry name" value="PAN"/>
    <property type="match status" value="1"/>
</dbReference>
<dbReference type="FunFam" id="2.90.10.10:FF:000005">
    <property type="entry name" value="G-type lectin S-receptor-like serine/threonine-protein kinase"/>
    <property type="match status" value="1"/>
</dbReference>
<dbReference type="SUPFAM" id="SSF51110">
    <property type="entry name" value="alpha-D-mannose-specific plant lectins"/>
    <property type="match status" value="2"/>
</dbReference>
<comment type="caution">
    <text evidence="6">The sequence shown here is derived from an EMBL/GenBank/DDBJ whole genome shotgun (WGS) entry which is preliminary data.</text>
</comment>
<keyword evidence="2" id="KW-1015">Disulfide bond</keyword>
<evidence type="ECO:0000256" key="1">
    <source>
        <dbReference type="ARBA" id="ARBA00022729"/>
    </source>
</evidence>
<evidence type="ECO:0000256" key="3">
    <source>
        <dbReference type="SAM" id="SignalP"/>
    </source>
</evidence>
<accession>A0A9D5D194</accession>
<dbReference type="CDD" id="cd01098">
    <property type="entry name" value="PAN_AP_plant"/>
    <property type="match status" value="1"/>
</dbReference>
<dbReference type="EMBL" id="JAGGNH010000002">
    <property type="protein sequence ID" value="KAJ0983601.1"/>
    <property type="molecule type" value="Genomic_DNA"/>
</dbReference>
<dbReference type="PANTHER" id="PTHR32444">
    <property type="entry name" value="BULB-TYPE LECTIN DOMAIN-CONTAINING PROTEIN"/>
    <property type="match status" value="1"/>
</dbReference>
<gene>
    <name evidence="6" type="ORF">J5N97_011856</name>
</gene>
<reference evidence="6" key="1">
    <citation type="submission" date="2021-03" db="EMBL/GenBank/DDBJ databases">
        <authorList>
            <person name="Li Z."/>
            <person name="Yang C."/>
        </authorList>
    </citation>
    <scope>NUCLEOTIDE SEQUENCE</scope>
    <source>
        <strain evidence="6">Dzin_1.0</strain>
        <tissue evidence="6">Leaf</tissue>
    </source>
</reference>
<dbReference type="InterPro" id="IPR001480">
    <property type="entry name" value="Bulb-type_lectin_dom"/>
</dbReference>
<feature type="signal peptide" evidence="3">
    <location>
        <begin position="1"/>
        <end position="16"/>
    </location>
</feature>
<dbReference type="AlphaFoldDB" id="A0A9D5D194"/>
<protein>
    <submittedName>
        <fullName evidence="6">Uncharacterized protein</fullName>
    </submittedName>
</protein>
<reference evidence="6" key="2">
    <citation type="journal article" date="2022" name="Hortic Res">
        <title>The genome of Dioscorea zingiberensis sheds light on the biosynthesis, origin and evolution of the medicinally important diosgenin saponins.</title>
        <authorList>
            <person name="Li Y."/>
            <person name="Tan C."/>
            <person name="Li Z."/>
            <person name="Guo J."/>
            <person name="Li S."/>
            <person name="Chen X."/>
            <person name="Wang C."/>
            <person name="Dai X."/>
            <person name="Yang H."/>
            <person name="Song W."/>
            <person name="Hou L."/>
            <person name="Xu J."/>
            <person name="Tong Z."/>
            <person name="Xu A."/>
            <person name="Yuan X."/>
            <person name="Wang W."/>
            <person name="Yang Q."/>
            <person name="Chen L."/>
            <person name="Sun Z."/>
            <person name="Wang K."/>
            <person name="Pan B."/>
            <person name="Chen J."/>
            <person name="Bao Y."/>
            <person name="Liu F."/>
            <person name="Qi X."/>
            <person name="Gang D.R."/>
            <person name="Wen J."/>
            <person name="Li J."/>
        </authorList>
    </citation>
    <scope>NUCLEOTIDE SEQUENCE</scope>
    <source>
        <strain evidence="6">Dzin_1.0</strain>
    </source>
</reference>
<feature type="domain" description="Bulb-type lectin" evidence="4">
    <location>
        <begin position="444"/>
        <end position="561"/>
    </location>
</feature>
<proteinExistence type="predicted"/>
<feature type="domain" description="Bulb-type lectin" evidence="4">
    <location>
        <begin position="17"/>
        <end position="134"/>
    </location>
</feature>
<dbReference type="CDD" id="cd00028">
    <property type="entry name" value="B_lectin"/>
    <property type="match status" value="2"/>
</dbReference>
<dbReference type="Pfam" id="PF01453">
    <property type="entry name" value="B_lectin"/>
    <property type="match status" value="2"/>
</dbReference>